<name>A0A4R3RCF5_9HYPH</name>
<proteinExistence type="predicted"/>
<evidence type="ECO:0000313" key="1">
    <source>
        <dbReference type="EMBL" id="TCU31769.1"/>
    </source>
</evidence>
<dbReference type="AlphaFoldDB" id="A0A4R3RCF5"/>
<protein>
    <submittedName>
        <fullName evidence="1">Uncharacterized protein</fullName>
    </submittedName>
</protein>
<gene>
    <name evidence="1" type="ORF">EV129_1242</name>
</gene>
<reference evidence="1 2" key="1">
    <citation type="submission" date="2019-03" db="EMBL/GenBank/DDBJ databases">
        <title>Genomic Encyclopedia of Type Strains, Phase IV (KMG-V): Genome sequencing to study the core and pangenomes of soil and plant-associated prokaryotes.</title>
        <authorList>
            <person name="Whitman W."/>
        </authorList>
    </citation>
    <scope>NUCLEOTIDE SEQUENCE [LARGE SCALE GENOMIC DNA]</scope>
    <source>
        <strain evidence="1 2">IE4868</strain>
    </source>
</reference>
<dbReference type="EMBL" id="SMBK01000024">
    <property type="protein sequence ID" value="TCU31769.1"/>
    <property type="molecule type" value="Genomic_DNA"/>
</dbReference>
<organism evidence="1 2">
    <name type="scientific">Rhizobium azibense</name>
    <dbReference type="NCBI Taxonomy" id="1136135"/>
    <lineage>
        <taxon>Bacteria</taxon>
        <taxon>Pseudomonadati</taxon>
        <taxon>Pseudomonadota</taxon>
        <taxon>Alphaproteobacteria</taxon>
        <taxon>Hyphomicrobiales</taxon>
        <taxon>Rhizobiaceae</taxon>
        <taxon>Rhizobium/Agrobacterium group</taxon>
        <taxon>Rhizobium</taxon>
    </lineage>
</organism>
<accession>A0A4R3RCF5</accession>
<evidence type="ECO:0000313" key="2">
    <source>
        <dbReference type="Proteomes" id="UP000295507"/>
    </source>
</evidence>
<comment type="caution">
    <text evidence="1">The sequence shown here is derived from an EMBL/GenBank/DDBJ whole genome shotgun (WGS) entry which is preliminary data.</text>
</comment>
<dbReference type="Proteomes" id="UP000295507">
    <property type="component" value="Unassembled WGS sequence"/>
</dbReference>
<sequence length="79" mass="8976">MDQAPLGRHRASRPQLRTNLLFLDNALILRARIQHRKSHVASKQWAPRIYWGPASNIRPPLSNIDSYAANDDGFFQPAA</sequence>